<protein>
    <recommendedName>
        <fullName evidence="1">Reverse transcriptase domain-containing protein</fullName>
    </recommendedName>
</protein>
<keyword evidence="3" id="KW-1185">Reference proteome</keyword>
<proteinExistence type="predicted"/>
<dbReference type="Gene3D" id="3.30.70.270">
    <property type="match status" value="1"/>
</dbReference>
<dbReference type="CDD" id="cd01647">
    <property type="entry name" value="RT_LTR"/>
    <property type="match status" value="1"/>
</dbReference>
<evidence type="ECO:0000313" key="2">
    <source>
        <dbReference type="EMBL" id="VUZ55343.1"/>
    </source>
</evidence>
<dbReference type="InterPro" id="IPR000477">
    <property type="entry name" value="RT_dom"/>
</dbReference>
<feature type="domain" description="Reverse transcriptase" evidence="1">
    <location>
        <begin position="107"/>
        <end position="224"/>
    </location>
</feature>
<dbReference type="SUPFAM" id="SSF56672">
    <property type="entry name" value="DNA/RNA polymerases"/>
    <property type="match status" value="1"/>
</dbReference>
<evidence type="ECO:0000259" key="1">
    <source>
        <dbReference type="Pfam" id="PF00078"/>
    </source>
</evidence>
<dbReference type="EMBL" id="CABIJS010000691">
    <property type="protein sequence ID" value="VUZ55343.1"/>
    <property type="molecule type" value="Genomic_DNA"/>
</dbReference>
<dbReference type="InterPro" id="IPR050951">
    <property type="entry name" value="Retrovirus_Pol_polyprotein"/>
</dbReference>
<name>A0A564Z8K3_HYMDI</name>
<sequence>MLCINKVSLELKNDTASDITIVYNEAWKILHSFKVDTVPLKNITATDDEMRIKEMLKRFTAVLEDTLGKRIRPISKIRGKLREKTEKIGIYCSYANCRGRVDTLFTILNGEKFFSKMELSDACLQVKVEQESHEVPKIGVFQYTRLTFGIKTAPVIFQHIRENMLLGLAGAVAYLDDIIVVGESEEELRGLIGELLEFIDKYGFHLRVDKCQFFLTSLKFLGSIFDSTGLHPNPDEIRAATKMLAPTNLGLLLL</sequence>
<dbReference type="Proteomes" id="UP000321570">
    <property type="component" value="Unassembled WGS sequence"/>
</dbReference>
<dbReference type="AlphaFoldDB" id="A0A564Z8K3"/>
<dbReference type="PANTHER" id="PTHR37984">
    <property type="entry name" value="PROTEIN CBG26694"/>
    <property type="match status" value="1"/>
</dbReference>
<dbReference type="Pfam" id="PF00078">
    <property type="entry name" value="RVT_1"/>
    <property type="match status" value="1"/>
</dbReference>
<reference evidence="2 3" key="1">
    <citation type="submission" date="2019-07" db="EMBL/GenBank/DDBJ databases">
        <authorList>
            <person name="Jastrzebski P J."/>
            <person name="Paukszto L."/>
            <person name="Jastrzebski P J."/>
        </authorList>
    </citation>
    <scope>NUCLEOTIDE SEQUENCE [LARGE SCALE GENOMIC DNA]</scope>
    <source>
        <strain evidence="2 3">WMS-il1</strain>
    </source>
</reference>
<organism evidence="2 3">
    <name type="scientific">Hymenolepis diminuta</name>
    <name type="common">Rat tapeworm</name>
    <dbReference type="NCBI Taxonomy" id="6216"/>
    <lineage>
        <taxon>Eukaryota</taxon>
        <taxon>Metazoa</taxon>
        <taxon>Spiralia</taxon>
        <taxon>Lophotrochozoa</taxon>
        <taxon>Platyhelminthes</taxon>
        <taxon>Cestoda</taxon>
        <taxon>Eucestoda</taxon>
        <taxon>Cyclophyllidea</taxon>
        <taxon>Hymenolepididae</taxon>
        <taxon>Hymenolepis</taxon>
    </lineage>
</organism>
<evidence type="ECO:0000313" key="3">
    <source>
        <dbReference type="Proteomes" id="UP000321570"/>
    </source>
</evidence>
<gene>
    <name evidence="2" type="ORF">WMSIL1_LOCUS13209</name>
</gene>
<dbReference type="InterPro" id="IPR043128">
    <property type="entry name" value="Rev_trsase/Diguanyl_cyclase"/>
</dbReference>
<dbReference type="Gene3D" id="3.10.10.10">
    <property type="entry name" value="HIV Type 1 Reverse Transcriptase, subunit A, domain 1"/>
    <property type="match status" value="1"/>
</dbReference>
<dbReference type="PANTHER" id="PTHR37984:SF5">
    <property type="entry name" value="PROTEIN NYNRIN-LIKE"/>
    <property type="match status" value="1"/>
</dbReference>
<dbReference type="InterPro" id="IPR043502">
    <property type="entry name" value="DNA/RNA_pol_sf"/>
</dbReference>
<accession>A0A564Z8K3</accession>